<accession>A0A9D4KPY4</accession>
<protein>
    <submittedName>
        <fullName evidence="1">Uncharacterized protein</fullName>
    </submittedName>
</protein>
<comment type="caution">
    <text evidence="1">The sequence shown here is derived from an EMBL/GenBank/DDBJ whole genome shotgun (WGS) entry which is preliminary data.</text>
</comment>
<dbReference type="AlphaFoldDB" id="A0A9D4KPY4"/>
<organism evidence="1 2">
    <name type="scientific">Dreissena polymorpha</name>
    <name type="common">Zebra mussel</name>
    <name type="synonym">Mytilus polymorpha</name>
    <dbReference type="NCBI Taxonomy" id="45954"/>
    <lineage>
        <taxon>Eukaryota</taxon>
        <taxon>Metazoa</taxon>
        <taxon>Spiralia</taxon>
        <taxon>Lophotrochozoa</taxon>
        <taxon>Mollusca</taxon>
        <taxon>Bivalvia</taxon>
        <taxon>Autobranchia</taxon>
        <taxon>Heteroconchia</taxon>
        <taxon>Euheterodonta</taxon>
        <taxon>Imparidentia</taxon>
        <taxon>Neoheterodontei</taxon>
        <taxon>Myida</taxon>
        <taxon>Dreissenoidea</taxon>
        <taxon>Dreissenidae</taxon>
        <taxon>Dreissena</taxon>
    </lineage>
</organism>
<reference evidence="1" key="1">
    <citation type="journal article" date="2019" name="bioRxiv">
        <title>The Genome of the Zebra Mussel, Dreissena polymorpha: A Resource for Invasive Species Research.</title>
        <authorList>
            <person name="McCartney M.A."/>
            <person name="Auch B."/>
            <person name="Kono T."/>
            <person name="Mallez S."/>
            <person name="Zhang Y."/>
            <person name="Obille A."/>
            <person name="Becker A."/>
            <person name="Abrahante J.E."/>
            <person name="Garbe J."/>
            <person name="Badalamenti J.P."/>
            <person name="Herman A."/>
            <person name="Mangelson H."/>
            <person name="Liachko I."/>
            <person name="Sullivan S."/>
            <person name="Sone E.D."/>
            <person name="Koren S."/>
            <person name="Silverstein K.A.T."/>
            <person name="Beckman K.B."/>
            <person name="Gohl D.M."/>
        </authorList>
    </citation>
    <scope>NUCLEOTIDE SEQUENCE</scope>
    <source>
        <strain evidence="1">Duluth1</strain>
        <tissue evidence="1">Whole animal</tissue>
    </source>
</reference>
<name>A0A9D4KPY4_DREPO</name>
<keyword evidence="2" id="KW-1185">Reference proteome</keyword>
<sequence>MDRKWRRSVLDVRVMRGADAASDHQLLEATLKTKLRTIFVTLQEGFTTSSASSF</sequence>
<gene>
    <name evidence="1" type="ORF">DPMN_117063</name>
</gene>
<evidence type="ECO:0000313" key="1">
    <source>
        <dbReference type="EMBL" id="KAH3843543.1"/>
    </source>
</evidence>
<reference evidence="1" key="2">
    <citation type="submission" date="2020-11" db="EMBL/GenBank/DDBJ databases">
        <authorList>
            <person name="McCartney M.A."/>
            <person name="Auch B."/>
            <person name="Kono T."/>
            <person name="Mallez S."/>
            <person name="Becker A."/>
            <person name="Gohl D.M."/>
            <person name="Silverstein K.A.T."/>
            <person name="Koren S."/>
            <person name="Bechman K.B."/>
            <person name="Herman A."/>
            <person name="Abrahante J.E."/>
            <person name="Garbe J."/>
        </authorList>
    </citation>
    <scope>NUCLEOTIDE SEQUENCE</scope>
    <source>
        <strain evidence="1">Duluth1</strain>
        <tissue evidence="1">Whole animal</tissue>
    </source>
</reference>
<dbReference type="EMBL" id="JAIWYP010000004">
    <property type="protein sequence ID" value="KAH3843543.1"/>
    <property type="molecule type" value="Genomic_DNA"/>
</dbReference>
<evidence type="ECO:0000313" key="2">
    <source>
        <dbReference type="Proteomes" id="UP000828390"/>
    </source>
</evidence>
<dbReference type="Proteomes" id="UP000828390">
    <property type="component" value="Unassembled WGS sequence"/>
</dbReference>
<proteinExistence type="predicted"/>